<accession>A0A9X7XVP8</accession>
<evidence type="ECO:0000313" key="1">
    <source>
        <dbReference type="EMBL" id="QIA88681.1"/>
    </source>
</evidence>
<dbReference type="AlphaFoldDB" id="A0A9X7XVP8"/>
<keyword evidence="1" id="KW-0614">Plasmid</keyword>
<protein>
    <submittedName>
        <fullName evidence="1">Uncharacterized protein</fullName>
    </submittedName>
</protein>
<proteinExistence type="predicted"/>
<gene>
    <name evidence="1" type="ORF">FEE39_10590</name>
</gene>
<dbReference type="Proteomes" id="UP000464749">
    <property type="component" value="Plasmid unnamed2"/>
</dbReference>
<reference evidence="1 2" key="1">
    <citation type="submission" date="2019-06" db="EMBL/GenBank/DDBJ databases">
        <title>Whole genome sequencing of Lactobacillus johnsonii strain G2A.</title>
        <authorList>
            <person name="Conlan S."/>
            <person name="Thomas P.J."/>
            <person name="Mullikin J."/>
            <person name="Singer J."/>
            <person name="Weaver C."/>
            <person name="Segre J.A."/>
        </authorList>
    </citation>
    <scope>NUCLEOTIDE SEQUENCE [LARGE SCALE GENOMIC DNA]</scope>
    <source>
        <strain evidence="1 2">G2A</strain>
        <plasmid evidence="1 2">unnamed2</plasmid>
    </source>
</reference>
<sequence>MGEEKMTNKKLISKWTGKSYLSWLYVSKEHKFKKVVVKEIQFDVLKNISLGIANNIDFDMNKIVAVLVDIETGTPLDTLNSSGYGGYIFDSDLASLDNQLVDHYTRTNLNIFTAGNPADVYLSILDAIRPDIDRPAEIHLVNDADQKSRLAKERWTLGRELN</sequence>
<name>A0A9X7XVP8_LACJH</name>
<evidence type="ECO:0000313" key="2">
    <source>
        <dbReference type="Proteomes" id="UP000464749"/>
    </source>
</evidence>
<organism evidence="1 2">
    <name type="scientific">Lactobacillus johnsonii</name>
    <dbReference type="NCBI Taxonomy" id="33959"/>
    <lineage>
        <taxon>Bacteria</taxon>
        <taxon>Bacillati</taxon>
        <taxon>Bacillota</taxon>
        <taxon>Bacilli</taxon>
        <taxon>Lactobacillales</taxon>
        <taxon>Lactobacillaceae</taxon>
        <taxon>Lactobacillus</taxon>
    </lineage>
</organism>
<dbReference type="EMBL" id="CP040856">
    <property type="protein sequence ID" value="QIA88681.1"/>
    <property type="molecule type" value="Genomic_DNA"/>
</dbReference>
<geneLocation type="plasmid" evidence="1 2">
    <name>unnamed2</name>
</geneLocation>